<name>A0A8J8CHJ4_9CYAN</name>
<reference evidence="1" key="1">
    <citation type="submission" date="2019-12" db="EMBL/GenBank/DDBJ databases">
        <title>High-Quality draft genome sequences of three cyanobacteria isolated from the limestone walls of the Old Cathedral of Coimbra.</title>
        <authorList>
            <person name="Tiago I."/>
            <person name="Soares F."/>
            <person name="Portugal A."/>
        </authorList>
    </citation>
    <scope>NUCLEOTIDE SEQUENCE</scope>
    <source>
        <strain evidence="1">A</strain>
    </source>
</reference>
<sequence length="233" mass="23825">MALHNPPIVDWSKPGAIGAIAPAPATFTTLATTAAPYSSGQSFLFVRGSTGGLTLAPLTFDGTAFRPLTSNGGVGSLTIVANRQFEAGLSLINSHVNGRGLRIDLPGVTANQPVIYGSGDNYTKNWSFWFNPSMSLLTLDSVKFGVLNTTASTAPNNGALTVNGGMGVGGALNAGGTISGTMIRPGSYTVATVPTASANAGAMIYVSNEIGGGTIAFSDGTTWRRVHDREVIS</sequence>
<proteinExistence type="predicted"/>
<dbReference type="EMBL" id="WVIE01000005">
    <property type="protein sequence ID" value="NDJ16788.1"/>
    <property type="molecule type" value="Genomic_DNA"/>
</dbReference>
<keyword evidence="2" id="KW-1185">Reference proteome</keyword>
<comment type="caution">
    <text evidence="1">The sequence shown here is derived from an EMBL/GenBank/DDBJ whole genome shotgun (WGS) entry which is preliminary data.</text>
</comment>
<accession>A0A8J8CHJ4</accession>
<evidence type="ECO:0000313" key="1">
    <source>
        <dbReference type="EMBL" id="NDJ16788.1"/>
    </source>
</evidence>
<dbReference type="Proteomes" id="UP000646053">
    <property type="component" value="Unassembled WGS sequence"/>
</dbReference>
<protein>
    <submittedName>
        <fullName evidence="1">Uncharacterized protein</fullName>
    </submittedName>
</protein>
<gene>
    <name evidence="1" type="ORF">GS601_05700</name>
</gene>
<evidence type="ECO:0000313" key="2">
    <source>
        <dbReference type="Proteomes" id="UP000646053"/>
    </source>
</evidence>
<organism evidence="1 2">
    <name type="scientific">Myxacorys almedinensis A</name>
    <dbReference type="NCBI Taxonomy" id="2690445"/>
    <lineage>
        <taxon>Bacteria</taxon>
        <taxon>Bacillati</taxon>
        <taxon>Cyanobacteriota</taxon>
        <taxon>Cyanophyceae</taxon>
        <taxon>Leptolyngbyales</taxon>
        <taxon>Leptolyngbyaceae</taxon>
        <taxon>Myxacorys</taxon>
        <taxon>Myxacorys almedinensis</taxon>
    </lineage>
</organism>
<dbReference type="RefSeq" id="WP_162422305.1">
    <property type="nucleotide sequence ID" value="NZ_WVIE01000005.1"/>
</dbReference>
<dbReference type="AlphaFoldDB" id="A0A8J8CHJ4"/>